<evidence type="ECO:0000313" key="2">
    <source>
        <dbReference type="EMBL" id="OSX64373.1"/>
    </source>
</evidence>
<evidence type="ECO:0000256" key="1">
    <source>
        <dbReference type="SAM" id="Phobius"/>
    </source>
</evidence>
<organism evidence="2 3">
    <name type="scientific">Postia placenta MAD-698-R-SB12</name>
    <dbReference type="NCBI Taxonomy" id="670580"/>
    <lineage>
        <taxon>Eukaryota</taxon>
        <taxon>Fungi</taxon>
        <taxon>Dikarya</taxon>
        <taxon>Basidiomycota</taxon>
        <taxon>Agaricomycotina</taxon>
        <taxon>Agaricomycetes</taxon>
        <taxon>Polyporales</taxon>
        <taxon>Adustoporiaceae</taxon>
        <taxon>Rhodonia</taxon>
    </lineage>
</organism>
<feature type="transmembrane region" description="Helical" evidence="1">
    <location>
        <begin position="312"/>
        <end position="335"/>
    </location>
</feature>
<keyword evidence="3" id="KW-1185">Reference proteome</keyword>
<dbReference type="RefSeq" id="XP_024341167.1">
    <property type="nucleotide sequence ID" value="XM_024484913.1"/>
</dbReference>
<dbReference type="EMBL" id="KZ110594">
    <property type="protein sequence ID" value="OSX64373.1"/>
    <property type="molecule type" value="Genomic_DNA"/>
</dbReference>
<dbReference type="AlphaFoldDB" id="A0A1X6N7I7"/>
<keyword evidence="1" id="KW-1133">Transmembrane helix</keyword>
<proteinExistence type="predicted"/>
<name>A0A1X6N7I7_9APHY</name>
<keyword evidence="1" id="KW-0472">Membrane</keyword>
<dbReference type="OrthoDB" id="10272327at2759"/>
<accession>A0A1X6N7I7</accession>
<sequence length="336" mass="37540">MGLLPNLSSIDTTFWDNAVAFIGSWKRQLQSIKDTTVDLMVESVLSPLHSEGQSRRDRRRLLWHAYCFGRVVPGDSDSLVYSESQSLFRTASPQRARYTQMVSIDQNPLCLDVEPSVSWSDEWFTDNFPEPKGEPPVVANAAGPVFGGSWAHEAHIGFGHTASPNMHPCIGRYMQAVRIGRNENIEAFKALLLQRSRILISRTGNVGKKAIALAMLHHPEVASALPARYSVSEAITDLEAFRLQLVDSMGVPPQMRGQQLLAVVDELADASRFESTVGDVIIVPLHFRQMDLAAVPMWRTSRCGPVIVHSYFIGYLCFQSVLGWYTAFLIHFAYFV</sequence>
<dbReference type="Proteomes" id="UP000194127">
    <property type="component" value="Unassembled WGS sequence"/>
</dbReference>
<protein>
    <submittedName>
        <fullName evidence="2">Uncharacterized protein</fullName>
    </submittedName>
</protein>
<reference evidence="2 3" key="1">
    <citation type="submission" date="2017-04" db="EMBL/GenBank/DDBJ databases">
        <title>Genome Sequence of the Model Brown-Rot Fungus Postia placenta SB12.</title>
        <authorList>
            <consortium name="DOE Joint Genome Institute"/>
            <person name="Gaskell J."/>
            <person name="Kersten P."/>
            <person name="Larrondo L.F."/>
            <person name="Canessa P."/>
            <person name="Martinez D."/>
            <person name="Hibbett D."/>
            <person name="Schmoll M."/>
            <person name="Kubicek C.P."/>
            <person name="Martinez A.T."/>
            <person name="Yadav J."/>
            <person name="Master E."/>
            <person name="Magnuson J.K."/>
            <person name="James T."/>
            <person name="Yaver D."/>
            <person name="Berka R."/>
            <person name="Labutti K."/>
            <person name="Lipzen A."/>
            <person name="Aerts A."/>
            <person name="Barry K."/>
            <person name="Henrissat B."/>
            <person name="Blanchette R."/>
            <person name="Grigoriev I."/>
            <person name="Cullen D."/>
        </authorList>
    </citation>
    <scope>NUCLEOTIDE SEQUENCE [LARGE SCALE GENOMIC DNA]</scope>
    <source>
        <strain evidence="2 3">MAD-698-R-SB12</strain>
    </source>
</reference>
<evidence type="ECO:0000313" key="3">
    <source>
        <dbReference type="Proteomes" id="UP000194127"/>
    </source>
</evidence>
<gene>
    <name evidence="2" type="ORF">POSPLADRAFT_1138498</name>
</gene>
<keyword evidence="1" id="KW-0812">Transmembrane</keyword>
<dbReference type="GeneID" id="36329862"/>